<dbReference type="PANTHER" id="PTHR33745:SF3">
    <property type="entry name" value="RSBT CO-ANTAGONIST PROTEIN RSBRC"/>
    <property type="match status" value="1"/>
</dbReference>
<dbReference type="PANTHER" id="PTHR33745">
    <property type="entry name" value="RSBT ANTAGONIST PROTEIN RSBS-RELATED"/>
    <property type="match status" value="1"/>
</dbReference>
<feature type="domain" description="STAS" evidence="2">
    <location>
        <begin position="233"/>
        <end position="344"/>
    </location>
</feature>
<proteinExistence type="predicted"/>
<dbReference type="PROSITE" id="PS50801">
    <property type="entry name" value="STAS"/>
    <property type="match status" value="1"/>
</dbReference>
<evidence type="ECO:0000313" key="3">
    <source>
        <dbReference type="EMBL" id="MCY1007824.1"/>
    </source>
</evidence>
<evidence type="ECO:0000256" key="1">
    <source>
        <dbReference type="ARBA" id="ARBA00022553"/>
    </source>
</evidence>
<reference evidence="3" key="1">
    <citation type="submission" date="2022-11" db="EMBL/GenBank/DDBJ databases">
        <title>Minimal conservation of predation-associated metabolite biosynthetic gene clusters underscores biosynthetic potential of Myxococcota including descriptions for ten novel species: Archangium lansinium sp. nov., Myxococcus landrumus sp. nov., Nannocystis bai.</title>
        <authorList>
            <person name="Ahearne A."/>
            <person name="Stevens C."/>
            <person name="Phillips K."/>
        </authorList>
    </citation>
    <scope>NUCLEOTIDE SEQUENCE</scope>
    <source>
        <strain evidence="3">Na p29</strain>
    </source>
</reference>
<dbReference type="RefSeq" id="WP_267770460.1">
    <property type="nucleotide sequence ID" value="NZ_JAPNKE010000002.1"/>
</dbReference>
<sequence>MANAKINIGFDIEWDLDRGLNLWAGVPTLSMWVPSSVAGLMSGLCAMVGVERFNLCLQLGGQQSVEGDWEVIAGAPSFEEGLVRMQDIAWPAGWGRWLLVSLDRVRQEARYRVINGWEALYQRALNVKWGSAMIAGKLAGITAKLFGVPCWAEQTSFAADGAEYDEFLVTPTTVTLEERMQQLLAAGQATSADLAVALQQLKTEIEERARSEQQVREKLLLIQQQERALRTLSAPILRIWSGILAVPVMGALDETSVATLMERLLHAIEGSGTQHVILDLTAVELVDTNTADHLLRIVRAVGLLGARVIVTGIRPAVSQTLVSLGVDLGKIQTQRDMEEGLRVCLGGEVGRRN</sequence>
<dbReference type="InterPro" id="IPR036513">
    <property type="entry name" value="STAS_dom_sf"/>
</dbReference>
<protein>
    <submittedName>
        <fullName evidence="3">STAS domain-containing protein</fullName>
    </submittedName>
</protein>
<gene>
    <name evidence="3" type="ORF">OV079_20155</name>
</gene>
<accession>A0A9X3ER38</accession>
<dbReference type="CDD" id="cd07041">
    <property type="entry name" value="STAS_RsbR_RsbS_like"/>
    <property type="match status" value="1"/>
</dbReference>
<dbReference type="InterPro" id="IPR051932">
    <property type="entry name" value="Bact_StressResp_Reg"/>
</dbReference>
<dbReference type="EMBL" id="JAPNKE010000002">
    <property type="protein sequence ID" value="MCY1007824.1"/>
    <property type="molecule type" value="Genomic_DNA"/>
</dbReference>
<name>A0A9X3ER38_9BACT</name>
<dbReference type="Pfam" id="PF01740">
    <property type="entry name" value="STAS"/>
    <property type="match status" value="1"/>
</dbReference>
<dbReference type="InterPro" id="IPR002645">
    <property type="entry name" value="STAS_dom"/>
</dbReference>
<evidence type="ECO:0000313" key="4">
    <source>
        <dbReference type="Proteomes" id="UP001150924"/>
    </source>
</evidence>
<keyword evidence="1" id="KW-0597">Phosphoprotein</keyword>
<dbReference type="SUPFAM" id="SSF52091">
    <property type="entry name" value="SpoIIaa-like"/>
    <property type="match status" value="1"/>
</dbReference>
<dbReference type="Proteomes" id="UP001150924">
    <property type="component" value="Unassembled WGS sequence"/>
</dbReference>
<dbReference type="AlphaFoldDB" id="A0A9X3ER38"/>
<dbReference type="Gene3D" id="3.30.750.24">
    <property type="entry name" value="STAS domain"/>
    <property type="match status" value="1"/>
</dbReference>
<comment type="caution">
    <text evidence="3">The sequence shown here is derived from an EMBL/GenBank/DDBJ whole genome shotgun (WGS) entry which is preliminary data.</text>
</comment>
<evidence type="ECO:0000259" key="2">
    <source>
        <dbReference type="PROSITE" id="PS50801"/>
    </source>
</evidence>
<keyword evidence="4" id="KW-1185">Reference proteome</keyword>
<organism evidence="3 4">
    <name type="scientific">Nannocystis pusilla</name>
    <dbReference type="NCBI Taxonomy" id="889268"/>
    <lineage>
        <taxon>Bacteria</taxon>
        <taxon>Pseudomonadati</taxon>
        <taxon>Myxococcota</taxon>
        <taxon>Polyangia</taxon>
        <taxon>Nannocystales</taxon>
        <taxon>Nannocystaceae</taxon>
        <taxon>Nannocystis</taxon>
    </lineage>
</organism>